<dbReference type="Proteomes" id="UP000028524">
    <property type="component" value="Unassembled WGS sequence"/>
</dbReference>
<dbReference type="InParanoid" id="A0A084QV57"/>
<accession>A0A084QV57</accession>
<dbReference type="EMBL" id="KL660094">
    <property type="protein sequence ID" value="KFA67842.1"/>
    <property type="molecule type" value="Genomic_DNA"/>
</dbReference>
<protein>
    <recommendedName>
        <fullName evidence="1">Glucose-methanol-choline oxidoreductase C-terminal domain-containing protein</fullName>
    </recommendedName>
</protein>
<evidence type="ECO:0000259" key="1">
    <source>
        <dbReference type="Pfam" id="PF05199"/>
    </source>
</evidence>
<evidence type="ECO:0000313" key="2">
    <source>
        <dbReference type="EMBL" id="KFA67842.1"/>
    </source>
</evidence>
<dbReference type="HOGENOM" id="CLU_2265477_0_0_1"/>
<feature type="domain" description="Glucose-methanol-choline oxidoreductase C-terminal" evidence="1">
    <location>
        <begin position="30"/>
        <end position="87"/>
    </location>
</feature>
<evidence type="ECO:0000313" key="3">
    <source>
        <dbReference type="Proteomes" id="UP000028524"/>
    </source>
</evidence>
<dbReference type="OrthoDB" id="269227at2759"/>
<proteinExistence type="predicted"/>
<dbReference type="InterPro" id="IPR036188">
    <property type="entry name" value="FAD/NAD-bd_sf"/>
</dbReference>
<name>A0A084QV57_STAC4</name>
<dbReference type="Pfam" id="PF05199">
    <property type="entry name" value="GMC_oxred_C"/>
    <property type="match status" value="1"/>
</dbReference>
<dbReference type="AlphaFoldDB" id="A0A084QV57"/>
<sequence length="103" mass="11422">MKPWLRLFSRLRSSPSSTQMMATESSFCRHNFRISRRISTAVLGPKKLRGVVIINPQVHGVVGLSIIDYSIIPMVPGSQIEIMTYAVDEKGVALILGHASSQR</sequence>
<dbReference type="InterPro" id="IPR007867">
    <property type="entry name" value="GMC_OxRtase_C"/>
</dbReference>
<organism evidence="2 3">
    <name type="scientific">Stachybotrys chlorohalonatus (strain IBT 40285)</name>
    <dbReference type="NCBI Taxonomy" id="1283841"/>
    <lineage>
        <taxon>Eukaryota</taxon>
        <taxon>Fungi</taxon>
        <taxon>Dikarya</taxon>
        <taxon>Ascomycota</taxon>
        <taxon>Pezizomycotina</taxon>
        <taxon>Sordariomycetes</taxon>
        <taxon>Hypocreomycetidae</taxon>
        <taxon>Hypocreales</taxon>
        <taxon>Stachybotryaceae</taxon>
        <taxon>Stachybotrys</taxon>
    </lineage>
</organism>
<dbReference type="GO" id="GO:0016614">
    <property type="term" value="F:oxidoreductase activity, acting on CH-OH group of donors"/>
    <property type="evidence" value="ECO:0007669"/>
    <property type="project" value="InterPro"/>
</dbReference>
<reference evidence="2 3" key="1">
    <citation type="journal article" date="2014" name="BMC Genomics">
        <title>Comparative genome sequencing reveals chemotype-specific gene clusters in the toxigenic black mold Stachybotrys.</title>
        <authorList>
            <person name="Semeiks J."/>
            <person name="Borek D."/>
            <person name="Otwinowski Z."/>
            <person name="Grishin N.V."/>
        </authorList>
    </citation>
    <scope>NUCLEOTIDE SEQUENCE [LARGE SCALE GENOMIC DNA]</scope>
    <source>
        <strain evidence="2 3">IBT 40285</strain>
    </source>
</reference>
<dbReference type="Gene3D" id="3.50.50.60">
    <property type="entry name" value="FAD/NAD(P)-binding domain"/>
    <property type="match status" value="1"/>
</dbReference>
<gene>
    <name evidence="2" type="ORF">S40285_10846</name>
</gene>
<keyword evidence="3" id="KW-1185">Reference proteome</keyword>
<dbReference type="Gene3D" id="3.30.560.10">
    <property type="entry name" value="Glucose Oxidase, domain 3"/>
    <property type="match status" value="1"/>
</dbReference>